<evidence type="ECO:0008006" key="6">
    <source>
        <dbReference type="Google" id="ProtNLM"/>
    </source>
</evidence>
<sequence length="1022" mass="113590">MASTSSFRLASFVPSDAVPPAADAPLFGVFALGASPESTSMNVDPDPSRSHAPPVSPVNHTNTNTNCSNDTNANFNLSHFARSLAPSSPARYSAEEFADADLSTKHSVLEHLASPSGLGVLELVKLATLHVGFSAYKPDRTKKNAKDLRADLLRHRCCDECLLRRSHAISAGVLNLAPLPRLRFLESAKLLRLRLTAPVARPKRKRPDDAADSSPRKKQRTVPAPPLPRDHVSAVGSPVPDHLFRILSWDEKCDIMHEFREATGNRAMARVECSFCGAREVLDGAAYIRTDCLDTSLLENAVARLRELFHQPRIQVFRPETLVNESYVLCADCRREVTGSEFKAIPLRSYANGLWTGLCPPELSGLTFLEEQCIARARATSCMFKLELGASGQYASRGNVCILPHDPTPFATTLPPPLSVFRDEISIILVGSPDTTVTSDMLLRTPILVRRQRIINALLWLRENNPLYGDLDVASIHRNASSYPEEGLPLPVEDFLRTSANASEGSSYVHDASDQLHPNVNLHSMPTSTLQDLDRTDATFQDRKLVHLDLIKQNLHRFIKFPSGSTPMNTRDNPAMFGRLFPTLFPYGVGMMENSDVYLDQSAPFRKVFLRSHVAHLLQRGPDDRFQKHMSFLFVVGNILQRRQSAFDAKLAVKKSWFPKVQSLFRQIDADTISTYREKLKKNPFAKADTPGEKAAATLVNYVSYVAENIPGSTAEIQHMRREMYSIVHCEGLPHVFFTLNPADVLNPIAQVLAGRDIDLDRVFHDLAPGVEREKRSTAIGTNPVAASEFFHLSVDALVKILFGVGRSNGVGIYGQVSAYYGVVEAQGRGSLHIHMLLWLKDGLSPLELLDHIRSDPQFAQRVYDWFDDVFAFSLPDNTSSYSAPVPGTYSKYPVMCRPPDARDPLFRQAFNQELRDVLENVAQIHKHNDTCFKYLPKTLKDRRDADADCRFNLPRPVVLKTHIDDEGILHLRCNDGRVNGHNPIATVTQRCNTDSKPIGSGTVAMAMFGYMGNYTIKGPSG</sequence>
<dbReference type="Pfam" id="PF20209">
    <property type="entry name" value="DUF6570"/>
    <property type="match status" value="1"/>
</dbReference>
<feature type="region of interest" description="Disordered" evidence="1">
    <location>
        <begin position="38"/>
        <end position="61"/>
    </location>
</feature>
<reference evidence="4" key="1">
    <citation type="submission" date="2014-09" db="EMBL/GenBank/DDBJ databases">
        <title>Genome sequence of the luminous mushroom Mycena chlorophos for searching fungal bioluminescence genes.</title>
        <authorList>
            <person name="Tanaka Y."/>
            <person name="Kasuga D."/>
            <person name="Oba Y."/>
            <person name="Hase S."/>
            <person name="Sato K."/>
            <person name="Oba Y."/>
            <person name="Sakakibara Y."/>
        </authorList>
    </citation>
    <scope>NUCLEOTIDE SEQUENCE</scope>
</reference>
<dbReference type="Proteomes" id="UP000815677">
    <property type="component" value="Unassembled WGS sequence"/>
</dbReference>
<dbReference type="InterPro" id="IPR046700">
    <property type="entry name" value="DUF6570"/>
</dbReference>
<feature type="domain" description="Helitron helicase-like" evidence="2">
    <location>
        <begin position="613"/>
        <end position="838"/>
    </location>
</feature>
<dbReference type="InterPro" id="IPR025476">
    <property type="entry name" value="Helitron_helicase-like"/>
</dbReference>
<name>A0ABQ0KY78_MYCCL</name>
<feature type="domain" description="DUF6570" evidence="3">
    <location>
        <begin position="344"/>
        <end position="473"/>
    </location>
</feature>
<keyword evidence="5" id="KW-1185">Reference proteome</keyword>
<evidence type="ECO:0000259" key="3">
    <source>
        <dbReference type="Pfam" id="PF20209"/>
    </source>
</evidence>
<accession>A0ABQ0KY78</accession>
<proteinExistence type="predicted"/>
<organism evidence="4 5">
    <name type="scientific">Mycena chlorophos</name>
    <name type="common">Agaric fungus</name>
    <name type="synonym">Agaricus chlorophos</name>
    <dbReference type="NCBI Taxonomy" id="658473"/>
    <lineage>
        <taxon>Eukaryota</taxon>
        <taxon>Fungi</taxon>
        <taxon>Dikarya</taxon>
        <taxon>Basidiomycota</taxon>
        <taxon>Agaricomycotina</taxon>
        <taxon>Agaricomycetes</taxon>
        <taxon>Agaricomycetidae</taxon>
        <taxon>Agaricales</taxon>
        <taxon>Marasmiineae</taxon>
        <taxon>Mycenaceae</taxon>
        <taxon>Mycena</taxon>
    </lineage>
</organism>
<dbReference type="EMBL" id="DF839170">
    <property type="protein sequence ID" value="GAT43560.1"/>
    <property type="molecule type" value="Genomic_DNA"/>
</dbReference>
<protein>
    <recommendedName>
        <fullName evidence="6">Helitron helicase-like domain-containing protein</fullName>
    </recommendedName>
</protein>
<gene>
    <name evidence="4" type="ORF">MCHLO_01234</name>
</gene>
<evidence type="ECO:0000313" key="5">
    <source>
        <dbReference type="Proteomes" id="UP000815677"/>
    </source>
</evidence>
<feature type="region of interest" description="Disordered" evidence="1">
    <location>
        <begin position="201"/>
        <end position="234"/>
    </location>
</feature>
<dbReference type="Pfam" id="PF14214">
    <property type="entry name" value="Helitron_like_N"/>
    <property type="match status" value="1"/>
</dbReference>
<evidence type="ECO:0000256" key="1">
    <source>
        <dbReference type="SAM" id="MobiDB-lite"/>
    </source>
</evidence>
<evidence type="ECO:0000313" key="4">
    <source>
        <dbReference type="EMBL" id="GAT43560.1"/>
    </source>
</evidence>
<evidence type="ECO:0000259" key="2">
    <source>
        <dbReference type="Pfam" id="PF14214"/>
    </source>
</evidence>